<evidence type="ECO:0000256" key="2">
    <source>
        <dbReference type="ARBA" id="ARBA00007495"/>
    </source>
</evidence>
<dbReference type="EMBL" id="LWDL01000031">
    <property type="protein sequence ID" value="OQW49573.1"/>
    <property type="molecule type" value="Genomic_DNA"/>
</dbReference>
<comment type="catalytic activity">
    <reaction evidence="1 9">
        <text>Endohydrolysis of (1-&gt;4)-beta-D-xylosidic linkages in xylans.</text>
        <dbReference type="EC" id="3.2.1.8"/>
    </reaction>
</comment>
<comment type="caution">
    <text evidence="12">The sequence shown here is derived from an EMBL/GenBank/DDBJ whole genome shotgun (WGS) entry which is preliminary data.</text>
</comment>
<evidence type="ECO:0000256" key="7">
    <source>
        <dbReference type="ARBA" id="ARBA00023295"/>
    </source>
</evidence>
<gene>
    <name evidence="12" type="ORF">A4S15_02260</name>
</gene>
<dbReference type="InterPro" id="IPR001000">
    <property type="entry name" value="GH10_dom"/>
</dbReference>
<dbReference type="STRING" id="1827387.A4S15_02260"/>
<keyword evidence="6 9" id="KW-0119">Carbohydrate metabolism</keyword>
<dbReference type="GO" id="GO:0045493">
    <property type="term" value="P:xylan catabolic process"/>
    <property type="evidence" value="ECO:0007669"/>
    <property type="project" value="UniProtKB-KW"/>
</dbReference>
<evidence type="ECO:0000256" key="8">
    <source>
        <dbReference type="ARBA" id="ARBA00023326"/>
    </source>
</evidence>
<dbReference type="PANTHER" id="PTHR31490">
    <property type="entry name" value="GLYCOSYL HYDROLASE"/>
    <property type="match status" value="1"/>
</dbReference>
<protein>
    <recommendedName>
        <fullName evidence="9">Beta-xylanase</fullName>
        <ecNumber evidence="9">3.2.1.8</ecNumber>
    </recommendedName>
</protein>
<dbReference type="Gene3D" id="3.20.20.80">
    <property type="entry name" value="Glycosidases"/>
    <property type="match status" value="1"/>
</dbReference>
<feature type="domain" description="GH10" evidence="11">
    <location>
        <begin position="28"/>
        <end position="355"/>
    </location>
</feature>
<keyword evidence="5 9" id="KW-0378">Hydrolase</keyword>
<proteinExistence type="inferred from homology"/>
<dbReference type="PRINTS" id="PR00134">
    <property type="entry name" value="GLHYDRLASE10"/>
</dbReference>
<reference evidence="12 13" key="1">
    <citation type="journal article" date="2017" name="Water Res.">
        <title>Comammox in drinking water systems.</title>
        <authorList>
            <person name="Wang Y."/>
            <person name="Ma L."/>
            <person name="Mao Y."/>
            <person name="Jiang X."/>
            <person name="Xia Y."/>
            <person name="Yu K."/>
            <person name="Li B."/>
            <person name="Zhang T."/>
        </authorList>
    </citation>
    <scope>NUCLEOTIDE SEQUENCE [LARGE SCALE GENOMIC DNA]</scope>
    <source>
        <strain evidence="12">SG_bin8</strain>
    </source>
</reference>
<dbReference type="AlphaFoldDB" id="A0A1W9HQ87"/>
<keyword evidence="4 10" id="KW-0732">Signal</keyword>
<evidence type="ECO:0000256" key="5">
    <source>
        <dbReference type="ARBA" id="ARBA00022801"/>
    </source>
</evidence>
<dbReference type="PROSITE" id="PS51760">
    <property type="entry name" value="GH10_2"/>
    <property type="match status" value="1"/>
</dbReference>
<feature type="chain" id="PRO_5012484487" description="Beta-xylanase" evidence="10">
    <location>
        <begin position="26"/>
        <end position="361"/>
    </location>
</feature>
<keyword evidence="3" id="KW-0858">Xylan degradation</keyword>
<evidence type="ECO:0000256" key="3">
    <source>
        <dbReference type="ARBA" id="ARBA00022651"/>
    </source>
</evidence>
<dbReference type="RefSeq" id="WP_376799772.1">
    <property type="nucleotide sequence ID" value="NZ_DBNB01000008.1"/>
</dbReference>
<evidence type="ECO:0000313" key="12">
    <source>
        <dbReference type="EMBL" id="OQW49573.1"/>
    </source>
</evidence>
<evidence type="ECO:0000256" key="6">
    <source>
        <dbReference type="ARBA" id="ARBA00023277"/>
    </source>
</evidence>
<evidence type="ECO:0000256" key="1">
    <source>
        <dbReference type="ARBA" id="ARBA00000681"/>
    </source>
</evidence>
<organism evidence="12 13">
    <name type="scientific">Candidatus Raskinella chloraquaticus</name>
    <dbReference type="NCBI Taxonomy" id="1951219"/>
    <lineage>
        <taxon>Bacteria</taxon>
        <taxon>Pseudomonadati</taxon>
        <taxon>Pseudomonadota</taxon>
        <taxon>Alphaproteobacteria</taxon>
        <taxon>Hyphomicrobiales</taxon>
        <taxon>Phreatobacteraceae</taxon>
        <taxon>Candidatus Raskinella</taxon>
    </lineage>
</organism>
<dbReference type="PROSITE" id="PS51318">
    <property type="entry name" value="TAT"/>
    <property type="match status" value="1"/>
</dbReference>
<dbReference type="InterPro" id="IPR006311">
    <property type="entry name" value="TAT_signal"/>
</dbReference>
<dbReference type="EC" id="3.2.1.8" evidence="9"/>
<keyword evidence="8 9" id="KW-0624">Polysaccharide degradation</keyword>
<dbReference type="SUPFAM" id="SSF51445">
    <property type="entry name" value="(Trans)glycosidases"/>
    <property type="match status" value="1"/>
</dbReference>
<accession>A0A1W9HQ87</accession>
<dbReference type="InterPro" id="IPR017853">
    <property type="entry name" value="GH"/>
</dbReference>
<name>A0A1W9HQ87_9HYPH</name>
<evidence type="ECO:0000256" key="4">
    <source>
        <dbReference type="ARBA" id="ARBA00022729"/>
    </source>
</evidence>
<evidence type="ECO:0000256" key="10">
    <source>
        <dbReference type="SAM" id="SignalP"/>
    </source>
</evidence>
<dbReference type="GO" id="GO:0031176">
    <property type="term" value="F:endo-1,4-beta-xylanase activity"/>
    <property type="evidence" value="ECO:0007669"/>
    <property type="project" value="UniProtKB-EC"/>
</dbReference>
<dbReference type="InterPro" id="IPR044846">
    <property type="entry name" value="GH10"/>
</dbReference>
<dbReference type="Pfam" id="PF00331">
    <property type="entry name" value="Glyco_hydro_10"/>
    <property type="match status" value="1"/>
</dbReference>
<dbReference type="SMART" id="SM00633">
    <property type="entry name" value="Glyco_10"/>
    <property type="match status" value="1"/>
</dbReference>
<evidence type="ECO:0000256" key="9">
    <source>
        <dbReference type="RuleBase" id="RU361174"/>
    </source>
</evidence>
<evidence type="ECO:0000313" key="13">
    <source>
        <dbReference type="Proteomes" id="UP000192872"/>
    </source>
</evidence>
<feature type="signal peptide" evidence="10">
    <location>
        <begin position="1"/>
        <end position="25"/>
    </location>
</feature>
<dbReference type="Proteomes" id="UP000192872">
    <property type="component" value="Unassembled WGS sequence"/>
</dbReference>
<comment type="similarity">
    <text evidence="2 9">Belongs to the glycosyl hydrolase 10 (cellulase F) family.</text>
</comment>
<dbReference type="PANTHER" id="PTHR31490:SF88">
    <property type="entry name" value="BETA-XYLANASE"/>
    <property type="match status" value="1"/>
</dbReference>
<sequence length="361" mass="40521">MTVNRRDLLALLAAPLASGTIPAIAAEGTSLGAVAAAVGIAFGSAFDREVFDDADYRKLIASETRLVTAENALKFDWLRPKGPDADFSTADRIVEFARHNDLLLRGTTLVWNDNPPPWLRRSSLTELRYLFDRHIDETLTRYRGRIHSWDVVNEPFYPPQRLPGGYRQGPWYDAFGPAYIERAFRRAASVDPATRLVLNEAFCEQQDALGISVRAGLLKLVERLKGEGVPLHAIGLQGHLKPALPFDDQVFVEFLTRLAGFGVDLYITELDVDDGGMPDDINKRDLMVASRYRDFLKAVLTVPAVKAVITWQLSDRYSWYGELARRKHPPGRRPRPLPYDDGLQRKPAAQAMIEALLTRVK</sequence>
<evidence type="ECO:0000259" key="11">
    <source>
        <dbReference type="PROSITE" id="PS51760"/>
    </source>
</evidence>
<keyword evidence="7 9" id="KW-0326">Glycosidase</keyword>